<dbReference type="EMBL" id="SLXM01000004">
    <property type="protein sequence ID" value="TCP25178.1"/>
    <property type="molecule type" value="Genomic_DNA"/>
</dbReference>
<dbReference type="AlphaFoldDB" id="A0A4R2NUI6"/>
<dbReference type="Proteomes" id="UP000294564">
    <property type="component" value="Unassembled WGS sequence"/>
</dbReference>
<proteinExistence type="predicted"/>
<name>A0A4R2NUI6_9FLAO</name>
<comment type="caution">
    <text evidence="1">The sequence shown here is derived from an EMBL/GenBank/DDBJ whole genome shotgun (WGS) entry which is preliminary data.</text>
</comment>
<evidence type="ECO:0000313" key="1">
    <source>
        <dbReference type="EMBL" id="TCP25178.1"/>
    </source>
</evidence>
<sequence length="400" mass="46380">MKFLKIHLVFCLSICFIISCKQKTIPKKINYALPYKFNYEIEQQLAKDSMPWRFQIAASEYTLKGNYKDALRMWDSVFPPRELLYSSREIDSVRKIKTKSAREIIISEAKENRIVIINEAHHSSKHRVFTKELLNDLYVNGYRHLGLEALGNGANLDSLLNQRKYPIQNSGYYTKDPQFGNLIREALRIGFHVFAYEDTFSNNGKEREITQAKNVQKVSSQFPKDKILLHCGFDHALEGTHKSWGKAMAARIKEFTFIDPLTINQVVYDEKSYPNFNHPLMKALNVEEPTVLIDENNKPIRYHRGDSWNDIFVIHPNTKFTENKAIWVEKPTKINLSTFKVAYPIMVLAYLKNEDFSNAIPVDISELKDENDTCILNLEKGAYNIVVTNSSESYIFTKTI</sequence>
<evidence type="ECO:0000313" key="2">
    <source>
        <dbReference type="Proteomes" id="UP000294564"/>
    </source>
</evidence>
<dbReference type="PROSITE" id="PS51257">
    <property type="entry name" value="PROKAR_LIPOPROTEIN"/>
    <property type="match status" value="1"/>
</dbReference>
<gene>
    <name evidence="1" type="ORF">EV195_104211</name>
</gene>
<accession>A0A4R2NUI6</accession>
<dbReference type="RefSeq" id="WP_132794561.1">
    <property type="nucleotide sequence ID" value="NZ_SLXM01000004.1"/>
</dbReference>
<dbReference type="OrthoDB" id="277629at2"/>
<keyword evidence="2" id="KW-1185">Reference proteome</keyword>
<reference evidence="1 2" key="1">
    <citation type="submission" date="2019-03" db="EMBL/GenBank/DDBJ databases">
        <title>Genomic Encyclopedia of Type Strains, Phase IV (KMG-IV): sequencing the most valuable type-strain genomes for metagenomic binning, comparative biology and taxonomic classification.</title>
        <authorList>
            <person name="Goeker M."/>
        </authorList>
    </citation>
    <scope>NUCLEOTIDE SEQUENCE [LARGE SCALE GENOMIC DNA]</scope>
    <source>
        <strain evidence="1 2">DSM 14836</strain>
    </source>
</reference>
<protein>
    <submittedName>
        <fullName evidence="1">Uncharacterized protein</fullName>
    </submittedName>
</protein>
<organism evidence="1 2">
    <name type="scientific">Tenacibaculum skagerrakense</name>
    <dbReference type="NCBI Taxonomy" id="186571"/>
    <lineage>
        <taxon>Bacteria</taxon>
        <taxon>Pseudomonadati</taxon>
        <taxon>Bacteroidota</taxon>
        <taxon>Flavobacteriia</taxon>
        <taxon>Flavobacteriales</taxon>
        <taxon>Flavobacteriaceae</taxon>
        <taxon>Tenacibaculum</taxon>
    </lineage>
</organism>